<feature type="transmembrane region" description="Helical" evidence="7">
    <location>
        <begin position="240"/>
        <end position="261"/>
    </location>
</feature>
<gene>
    <name evidence="8" type="ORF">KSB_64960</name>
</gene>
<dbReference type="Pfam" id="PF02322">
    <property type="entry name" value="Cyt_bd_oxida_II"/>
    <property type="match status" value="1"/>
</dbReference>
<feature type="transmembrane region" description="Helical" evidence="7">
    <location>
        <begin position="6"/>
        <end position="24"/>
    </location>
</feature>
<protein>
    <submittedName>
        <fullName evidence="8">Cytochrome D ubiquinol oxidase subunit II</fullName>
    </submittedName>
</protein>
<feature type="transmembrane region" description="Helical" evidence="7">
    <location>
        <begin position="268"/>
        <end position="287"/>
    </location>
</feature>
<comment type="subcellular location">
    <subcellularLocation>
        <location evidence="1">Cell membrane</location>
        <topology evidence="1">Multi-pass membrane protein</topology>
    </subcellularLocation>
</comment>
<proteinExistence type="inferred from homology"/>
<evidence type="ECO:0000256" key="5">
    <source>
        <dbReference type="ARBA" id="ARBA00022989"/>
    </source>
</evidence>
<sequence length="346" mass="37224">MSLPSLPYIVISIIWFALIAYAAFGGADFGAGIWDLLAVGSQKEHQHQLIDRALGPVWETNHVWLVFLVVGLFSGFPVPFAAIATVLFIPLTLALIGSVLRGSAFIFRTHGLHAQKPAFRVWSRVFSLSSLITPFFLGLSAAAVAGGQIRVGHGPNVTDLGSLWLTPFALTIGAMSVMLCATLAAIYLTVEATNNSEHDLAEAFRIRGLISGAVMALLGLLGLWLSLSAAPLLWHGMLNHAWPLVIATMLIGICAAGTLFFRYYLLARFFIVLETAFLLGSWGVSQVPYLVPPDVTVESSAGAPSTLLLLVIGVSIGLCIILPSIWFLFYIFKVKGGVRLFERSAS</sequence>
<evidence type="ECO:0000256" key="3">
    <source>
        <dbReference type="ARBA" id="ARBA00022475"/>
    </source>
</evidence>
<evidence type="ECO:0000313" key="9">
    <source>
        <dbReference type="Proteomes" id="UP000654345"/>
    </source>
</evidence>
<feature type="transmembrane region" description="Helical" evidence="7">
    <location>
        <begin position="209"/>
        <end position="234"/>
    </location>
</feature>
<comment type="caution">
    <text evidence="8">The sequence shown here is derived from an EMBL/GenBank/DDBJ whole genome shotgun (WGS) entry which is preliminary data.</text>
</comment>
<dbReference type="PANTHER" id="PTHR43141:SF4">
    <property type="entry name" value="CYTOCHROME BD2 SUBUNIT II"/>
    <property type="match status" value="1"/>
</dbReference>
<dbReference type="RefSeq" id="WP_201374298.1">
    <property type="nucleotide sequence ID" value="NZ_BNJG01000002.1"/>
</dbReference>
<keyword evidence="5 7" id="KW-1133">Transmembrane helix</keyword>
<keyword evidence="3" id="KW-1003">Cell membrane</keyword>
<organism evidence="8 9">
    <name type="scientific">Ktedonobacter robiniae</name>
    <dbReference type="NCBI Taxonomy" id="2778365"/>
    <lineage>
        <taxon>Bacteria</taxon>
        <taxon>Bacillati</taxon>
        <taxon>Chloroflexota</taxon>
        <taxon>Ktedonobacteria</taxon>
        <taxon>Ktedonobacterales</taxon>
        <taxon>Ktedonobacteraceae</taxon>
        <taxon>Ktedonobacter</taxon>
    </lineage>
</organism>
<keyword evidence="9" id="KW-1185">Reference proteome</keyword>
<accession>A0ABQ3UZ84</accession>
<name>A0ABQ3UZ84_9CHLR</name>
<dbReference type="Proteomes" id="UP000654345">
    <property type="component" value="Unassembled WGS sequence"/>
</dbReference>
<evidence type="ECO:0000313" key="8">
    <source>
        <dbReference type="EMBL" id="GHO58021.1"/>
    </source>
</evidence>
<keyword evidence="6 7" id="KW-0472">Membrane</keyword>
<feature type="transmembrane region" description="Helical" evidence="7">
    <location>
        <begin position="80"/>
        <end position="100"/>
    </location>
</feature>
<comment type="similarity">
    <text evidence="2">Belongs to the cytochrome ubiquinol oxidase subunit 2 family.</text>
</comment>
<feature type="transmembrane region" description="Helical" evidence="7">
    <location>
        <begin position="121"/>
        <end position="144"/>
    </location>
</feature>
<evidence type="ECO:0000256" key="6">
    <source>
        <dbReference type="ARBA" id="ARBA00023136"/>
    </source>
</evidence>
<dbReference type="EMBL" id="BNJG01000002">
    <property type="protein sequence ID" value="GHO58021.1"/>
    <property type="molecule type" value="Genomic_DNA"/>
</dbReference>
<evidence type="ECO:0000256" key="2">
    <source>
        <dbReference type="ARBA" id="ARBA00007543"/>
    </source>
</evidence>
<dbReference type="InterPro" id="IPR003317">
    <property type="entry name" value="Cyt-d_oxidase_su2"/>
</dbReference>
<evidence type="ECO:0000256" key="7">
    <source>
        <dbReference type="SAM" id="Phobius"/>
    </source>
</evidence>
<feature type="transmembrane region" description="Helical" evidence="7">
    <location>
        <begin position="164"/>
        <end position="188"/>
    </location>
</feature>
<keyword evidence="4 7" id="KW-0812">Transmembrane</keyword>
<feature type="transmembrane region" description="Helical" evidence="7">
    <location>
        <begin position="307"/>
        <end position="332"/>
    </location>
</feature>
<evidence type="ECO:0000256" key="1">
    <source>
        <dbReference type="ARBA" id="ARBA00004651"/>
    </source>
</evidence>
<dbReference type="PANTHER" id="PTHR43141">
    <property type="entry name" value="CYTOCHROME BD2 SUBUNIT II"/>
    <property type="match status" value="1"/>
</dbReference>
<evidence type="ECO:0000256" key="4">
    <source>
        <dbReference type="ARBA" id="ARBA00022692"/>
    </source>
</evidence>
<reference evidence="8 9" key="1">
    <citation type="journal article" date="2021" name="Int. J. Syst. Evol. Microbiol.">
        <title>Reticulibacter mediterranei gen. nov., sp. nov., within the new family Reticulibacteraceae fam. nov., and Ktedonospora formicarum gen. nov., sp. nov., Ktedonobacter robiniae sp. nov., Dictyobacter formicarum sp. nov. and Dictyobacter arantiisoli sp. nov., belonging to the class Ktedonobacteria.</title>
        <authorList>
            <person name="Yabe S."/>
            <person name="Zheng Y."/>
            <person name="Wang C.M."/>
            <person name="Sakai Y."/>
            <person name="Abe K."/>
            <person name="Yokota A."/>
            <person name="Donadio S."/>
            <person name="Cavaletti L."/>
            <person name="Monciardini P."/>
        </authorList>
    </citation>
    <scope>NUCLEOTIDE SEQUENCE [LARGE SCALE GENOMIC DNA]</scope>
    <source>
        <strain evidence="8 9">SOSP1-30</strain>
    </source>
</reference>